<gene>
    <name evidence="3" type="ORF">LPJ64_004195</name>
</gene>
<dbReference type="InterPro" id="IPR002059">
    <property type="entry name" value="CSP_DNA-bd"/>
</dbReference>
<feature type="compositionally biased region" description="Polar residues" evidence="1">
    <location>
        <begin position="281"/>
        <end position="311"/>
    </location>
</feature>
<dbReference type="AlphaFoldDB" id="A0A9W7XIR8"/>
<dbReference type="PROSITE" id="PS51857">
    <property type="entry name" value="CSD_2"/>
    <property type="match status" value="1"/>
</dbReference>
<sequence>MSSMPKTGRVKFFNPQKGYGFIVPNEPIDGNAEVFVHHTVIHNRGGFKSLAEGELVEFDVTRGPKGLQATKVTGPSGTFVRGDPYFRLRPKIVSASIGGESSSVSVAASPYFTYSHYPPMAHHPAGYSQLIPFNSQMPQPHYGAYAYSATQPTNAPFVIPPPLPANTAIRPDAHAHIALSPQYFSVSYPAQTQAHQGRGSALGQSSSQQQLSAITIPYDSFFVNQPQRQQQNQSQKSQMQSQPQSQTQTQIQTQSQSQSQSQSQTRPSSHSQQQPQAQPYDLSSNFALPQPVSTMPSTIIQQESLHQTRISPPSLPSQGYIPSGSISRQDSGSSSVQLASTATTISNASNNQMLR</sequence>
<accession>A0A9W7XIR8</accession>
<keyword evidence="4" id="KW-1185">Reference proteome</keyword>
<protein>
    <recommendedName>
        <fullName evidence="2">CSD domain-containing protein</fullName>
    </recommendedName>
</protein>
<name>A0A9W7XIR8_9FUNG</name>
<feature type="domain" description="CSD" evidence="2">
    <location>
        <begin position="5"/>
        <end position="74"/>
    </location>
</feature>
<dbReference type="InterPro" id="IPR050181">
    <property type="entry name" value="Cold_shock_domain"/>
</dbReference>
<dbReference type="SMART" id="SM00357">
    <property type="entry name" value="CSP"/>
    <property type="match status" value="1"/>
</dbReference>
<proteinExistence type="predicted"/>
<dbReference type="EMBL" id="JANBOH010000193">
    <property type="protein sequence ID" value="KAJ1644099.1"/>
    <property type="molecule type" value="Genomic_DNA"/>
</dbReference>
<dbReference type="InterPro" id="IPR011129">
    <property type="entry name" value="CSD"/>
</dbReference>
<dbReference type="Proteomes" id="UP001145021">
    <property type="component" value="Unassembled WGS sequence"/>
</dbReference>
<feature type="compositionally biased region" description="Polar residues" evidence="1">
    <location>
        <begin position="336"/>
        <end position="355"/>
    </location>
</feature>
<dbReference type="SUPFAM" id="SSF50249">
    <property type="entry name" value="Nucleic acid-binding proteins"/>
    <property type="match status" value="1"/>
</dbReference>
<dbReference type="GO" id="GO:0003676">
    <property type="term" value="F:nucleic acid binding"/>
    <property type="evidence" value="ECO:0007669"/>
    <property type="project" value="InterPro"/>
</dbReference>
<dbReference type="PRINTS" id="PR00050">
    <property type="entry name" value="COLDSHOCK"/>
</dbReference>
<feature type="compositionally biased region" description="Low complexity" evidence="1">
    <location>
        <begin position="226"/>
        <end position="278"/>
    </location>
</feature>
<dbReference type="Pfam" id="PF00313">
    <property type="entry name" value="CSD"/>
    <property type="match status" value="1"/>
</dbReference>
<evidence type="ECO:0000313" key="4">
    <source>
        <dbReference type="Proteomes" id="UP001145021"/>
    </source>
</evidence>
<evidence type="ECO:0000313" key="3">
    <source>
        <dbReference type="EMBL" id="KAJ1644099.1"/>
    </source>
</evidence>
<feature type="compositionally biased region" description="Low complexity" evidence="1">
    <location>
        <begin position="323"/>
        <end position="335"/>
    </location>
</feature>
<dbReference type="InterPro" id="IPR012340">
    <property type="entry name" value="NA-bd_OB-fold"/>
</dbReference>
<dbReference type="PANTHER" id="PTHR11544">
    <property type="entry name" value="COLD SHOCK DOMAIN CONTAINING PROTEINS"/>
    <property type="match status" value="1"/>
</dbReference>
<reference evidence="3" key="1">
    <citation type="submission" date="2022-07" db="EMBL/GenBank/DDBJ databases">
        <title>Phylogenomic reconstructions and comparative analyses of Kickxellomycotina fungi.</title>
        <authorList>
            <person name="Reynolds N.K."/>
            <person name="Stajich J.E."/>
            <person name="Barry K."/>
            <person name="Grigoriev I.V."/>
            <person name="Crous P."/>
            <person name="Smith M.E."/>
        </authorList>
    </citation>
    <scope>NUCLEOTIDE SEQUENCE</scope>
    <source>
        <strain evidence="3">NBRC 105413</strain>
    </source>
</reference>
<dbReference type="Gene3D" id="2.40.50.140">
    <property type="entry name" value="Nucleic acid-binding proteins"/>
    <property type="match status" value="1"/>
</dbReference>
<evidence type="ECO:0000256" key="1">
    <source>
        <dbReference type="SAM" id="MobiDB-lite"/>
    </source>
</evidence>
<organism evidence="3 4">
    <name type="scientific">Coemansia asiatica</name>
    <dbReference type="NCBI Taxonomy" id="1052880"/>
    <lineage>
        <taxon>Eukaryota</taxon>
        <taxon>Fungi</taxon>
        <taxon>Fungi incertae sedis</taxon>
        <taxon>Zoopagomycota</taxon>
        <taxon>Kickxellomycotina</taxon>
        <taxon>Kickxellomycetes</taxon>
        <taxon>Kickxellales</taxon>
        <taxon>Kickxellaceae</taxon>
        <taxon>Coemansia</taxon>
    </lineage>
</organism>
<evidence type="ECO:0000259" key="2">
    <source>
        <dbReference type="PROSITE" id="PS51857"/>
    </source>
</evidence>
<feature type="region of interest" description="Disordered" evidence="1">
    <location>
        <begin position="226"/>
        <end position="355"/>
    </location>
</feature>
<comment type="caution">
    <text evidence="3">The sequence shown here is derived from an EMBL/GenBank/DDBJ whole genome shotgun (WGS) entry which is preliminary data.</text>
</comment>